<feature type="transmembrane region" description="Helical" evidence="1">
    <location>
        <begin position="175"/>
        <end position="199"/>
    </location>
</feature>
<evidence type="ECO:0000256" key="1">
    <source>
        <dbReference type="SAM" id="Phobius"/>
    </source>
</evidence>
<organism evidence="2 3">
    <name type="scientific">Bacillus haynesii</name>
    <dbReference type="NCBI Taxonomy" id="1925021"/>
    <lineage>
        <taxon>Bacteria</taxon>
        <taxon>Bacillati</taxon>
        <taxon>Bacillota</taxon>
        <taxon>Bacilli</taxon>
        <taxon>Bacillales</taxon>
        <taxon>Bacillaceae</taxon>
        <taxon>Bacillus</taxon>
    </lineage>
</organism>
<evidence type="ECO:0000313" key="3">
    <source>
        <dbReference type="Proteomes" id="UP001066455"/>
    </source>
</evidence>
<reference evidence="2" key="1">
    <citation type="submission" date="2022-02" db="EMBL/GenBank/DDBJ databases">
        <title>Crop Bioprotection Bacillus Genome Sequencing.</title>
        <authorList>
            <person name="Dunlap C."/>
        </authorList>
    </citation>
    <scope>NUCLEOTIDE SEQUENCE</scope>
    <source>
        <strain evidence="2">T20C14</strain>
    </source>
</reference>
<protein>
    <submittedName>
        <fullName evidence="2">Uncharacterized protein</fullName>
    </submittedName>
</protein>
<evidence type="ECO:0000313" key="2">
    <source>
        <dbReference type="EMBL" id="MCY9280251.1"/>
    </source>
</evidence>
<feature type="transmembrane region" description="Helical" evidence="1">
    <location>
        <begin position="109"/>
        <end position="134"/>
    </location>
</feature>
<keyword evidence="1" id="KW-1133">Transmembrane helix</keyword>
<feature type="transmembrane region" description="Helical" evidence="1">
    <location>
        <begin position="81"/>
        <end position="103"/>
    </location>
</feature>
<keyword evidence="1" id="KW-0812">Transmembrane</keyword>
<sequence length="201" mass="22925">MYSFRKSQFFWLRSNVVLILFSSLLLINKPYWNNNGSGTSFFLFVFFAECFLIILALVYGFQTKKGNTRQSLKTTLLKSNIIVGVFVFSVFSLFFGFILSSSIPYPSSILIVYLIVNMIFAFASLLFPTIVIKLYESNVYDETKGLIPDFFRYVAILVSSLNYEVQKVLARLPFLLQRILGIVFILVLICSIAGALSVFEN</sequence>
<dbReference type="Proteomes" id="UP001066455">
    <property type="component" value="Unassembled WGS sequence"/>
</dbReference>
<proteinExistence type="predicted"/>
<gene>
    <name evidence="2" type="ORF">MOE73_09290</name>
</gene>
<feature type="transmembrane region" description="Helical" evidence="1">
    <location>
        <begin position="39"/>
        <end position="61"/>
    </location>
</feature>
<keyword evidence="1" id="KW-0472">Membrane</keyword>
<feature type="transmembrane region" description="Helical" evidence="1">
    <location>
        <begin position="9"/>
        <end position="27"/>
    </location>
</feature>
<dbReference type="EMBL" id="JALAXI010000010">
    <property type="protein sequence ID" value="MCY9280251.1"/>
    <property type="molecule type" value="Genomic_DNA"/>
</dbReference>
<dbReference type="AlphaFoldDB" id="A0AA90IVJ1"/>
<comment type="caution">
    <text evidence="2">The sequence shown here is derived from an EMBL/GenBank/DDBJ whole genome shotgun (WGS) entry which is preliminary data.</text>
</comment>
<name>A0AA90IVJ1_9BACI</name>
<dbReference type="RefSeq" id="WP_268305258.1">
    <property type="nucleotide sequence ID" value="NZ_JALAJD010000002.1"/>
</dbReference>
<accession>A0AA90IVJ1</accession>